<name>A0A098Y790_9ACTN</name>
<evidence type="ECO:0008006" key="3">
    <source>
        <dbReference type="Google" id="ProtNLM"/>
    </source>
</evidence>
<keyword evidence="2" id="KW-1185">Reference proteome</keyword>
<dbReference type="STRING" id="1522368.IN07_12515"/>
<evidence type="ECO:0000313" key="1">
    <source>
        <dbReference type="EMBL" id="KGH46339.1"/>
    </source>
</evidence>
<dbReference type="EMBL" id="JPMX01000052">
    <property type="protein sequence ID" value="KGH46339.1"/>
    <property type="molecule type" value="Genomic_DNA"/>
</dbReference>
<comment type="caution">
    <text evidence="1">The sequence shown here is derived from an EMBL/GenBank/DDBJ whole genome shotgun (WGS) entry which is preliminary data.</text>
</comment>
<evidence type="ECO:0000313" key="2">
    <source>
        <dbReference type="Proteomes" id="UP000029713"/>
    </source>
</evidence>
<dbReference type="Gene3D" id="1.10.1510.10">
    <property type="entry name" value="Uncharacterised protein YqeY/AIM41 PF09424, N-terminal domain"/>
    <property type="match status" value="1"/>
</dbReference>
<sequence length="119" mass="12612">MRSLRPALRTELVTAMRSRRADAVAALRSALAAIDNAEAVVAPGTATGATNAHLAGTRTGVGSTEADRRALSIGDVRALLRAEIAERRTEADRYDTLGQHEAAGRLRREAEVLDHLADG</sequence>
<reference evidence="1 2" key="1">
    <citation type="submission" date="2014-07" db="EMBL/GenBank/DDBJ databases">
        <title>Biosystematic studies on Modestobacter strains isolated from extreme hyper-arid desert soil and from historic building.</title>
        <authorList>
            <person name="Bukarasam K."/>
            <person name="Bull A."/>
            <person name="Girard G."/>
            <person name="van Wezel G."/>
            <person name="Goodfellow M."/>
        </authorList>
    </citation>
    <scope>NUCLEOTIDE SEQUENCE [LARGE SCALE GENOMIC DNA]</scope>
    <source>
        <strain evidence="1 2">KNN45-2b</strain>
    </source>
</reference>
<protein>
    <recommendedName>
        <fullName evidence="3">Glutamyl-tRNA amidotransferase</fullName>
    </recommendedName>
</protein>
<gene>
    <name evidence="1" type="ORF">IN07_12515</name>
</gene>
<dbReference type="AlphaFoldDB" id="A0A098Y790"/>
<dbReference type="InterPro" id="IPR042184">
    <property type="entry name" value="YqeY/Aim41_N"/>
</dbReference>
<accession>A0A098Y790</accession>
<proteinExistence type="predicted"/>
<organism evidence="1 2">
    <name type="scientific">Modestobacter caceresii</name>
    <dbReference type="NCBI Taxonomy" id="1522368"/>
    <lineage>
        <taxon>Bacteria</taxon>
        <taxon>Bacillati</taxon>
        <taxon>Actinomycetota</taxon>
        <taxon>Actinomycetes</taxon>
        <taxon>Geodermatophilales</taxon>
        <taxon>Geodermatophilaceae</taxon>
        <taxon>Modestobacter</taxon>
    </lineage>
</organism>
<dbReference type="Proteomes" id="UP000029713">
    <property type="component" value="Unassembled WGS sequence"/>
</dbReference>